<organism evidence="1 2">
    <name type="scientific">Solanum commersonii</name>
    <name type="common">Commerson's wild potato</name>
    <name type="synonym">Commerson's nightshade</name>
    <dbReference type="NCBI Taxonomy" id="4109"/>
    <lineage>
        <taxon>Eukaryota</taxon>
        <taxon>Viridiplantae</taxon>
        <taxon>Streptophyta</taxon>
        <taxon>Embryophyta</taxon>
        <taxon>Tracheophyta</taxon>
        <taxon>Spermatophyta</taxon>
        <taxon>Magnoliopsida</taxon>
        <taxon>eudicotyledons</taxon>
        <taxon>Gunneridae</taxon>
        <taxon>Pentapetalae</taxon>
        <taxon>asterids</taxon>
        <taxon>lamiids</taxon>
        <taxon>Solanales</taxon>
        <taxon>Solanaceae</taxon>
        <taxon>Solanoideae</taxon>
        <taxon>Solaneae</taxon>
        <taxon>Solanum</taxon>
    </lineage>
</organism>
<evidence type="ECO:0000313" key="1">
    <source>
        <dbReference type="EMBL" id="KAG5598480.1"/>
    </source>
</evidence>
<name>A0A9J5YFS9_SOLCO</name>
<evidence type="ECO:0000313" key="2">
    <source>
        <dbReference type="Proteomes" id="UP000824120"/>
    </source>
</evidence>
<dbReference type="AlphaFoldDB" id="A0A9J5YFS9"/>
<sequence length="80" mass="9068">MRAKLLETASLPPLRGMINICTLSSLDSTYEITLVEEEAYEEVEEEASKDETEIEVELHSAVLNGLSMLIVFSRLMLFKF</sequence>
<dbReference type="Proteomes" id="UP000824120">
    <property type="component" value="Chromosome 6"/>
</dbReference>
<keyword evidence="2" id="KW-1185">Reference proteome</keyword>
<protein>
    <submittedName>
        <fullName evidence="1">Uncharacterized protein</fullName>
    </submittedName>
</protein>
<accession>A0A9J5YFS9</accession>
<gene>
    <name evidence="1" type="ORF">H5410_029850</name>
</gene>
<reference evidence="1 2" key="1">
    <citation type="submission" date="2020-09" db="EMBL/GenBank/DDBJ databases">
        <title>De no assembly of potato wild relative species, Solanum commersonii.</title>
        <authorList>
            <person name="Cho K."/>
        </authorList>
    </citation>
    <scope>NUCLEOTIDE SEQUENCE [LARGE SCALE GENOMIC DNA]</scope>
    <source>
        <strain evidence="1">LZ3.2</strain>
        <tissue evidence="1">Leaf</tissue>
    </source>
</reference>
<comment type="caution">
    <text evidence="1">The sequence shown here is derived from an EMBL/GenBank/DDBJ whole genome shotgun (WGS) entry which is preliminary data.</text>
</comment>
<dbReference type="EMBL" id="JACXVP010000006">
    <property type="protein sequence ID" value="KAG5598480.1"/>
    <property type="molecule type" value="Genomic_DNA"/>
</dbReference>
<proteinExistence type="predicted"/>